<sequence>MYRRILRRDLEQMDGVNILKKLISAALVVISVVIAYEIFVATRQFLQQGSTSVSVYTLITLLAFLAIGAKLLHVLRS</sequence>
<dbReference type="AlphaFoldDB" id="A0A9D6V607"/>
<keyword evidence="1" id="KW-1133">Transmembrane helix</keyword>
<dbReference type="Proteomes" id="UP000807825">
    <property type="component" value="Unassembled WGS sequence"/>
</dbReference>
<feature type="transmembrane region" description="Helical" evidence="1">
    <location>
        <begin position="53"/>
        <end position="72"/>
    </location>
</feature>
<organism evidence="2 3">
    <name type="scientific">Desulfomonile tiedjei</name>
    <dbReference type="NCBI Taxonomy" id="2358"/>
    <lineage>
        <taxon>Bacteria</taxon>
        <taxon>Pseudomonadati</taxon>
        <taxon>Thermodesulfobacteriota</taxon>
        <taxon>Desulfomonilia</taxon>
        <taxon>Desulfomonilales</taxon>
        <taxon>Desulfomonilaceae</taxon>
        <taxon>Desulfomonile</taxon>
    </lineage>
</organism>
<comment type="caution">
    <text evidence="2">The sequence shown here is derived from an EMBL/GenBank/DDBJ whole genome shotgun (WGS) entry which is preliminary data.</text>
</comment>
<reference evidence="2" key="1">
    <citation type="submission" date="2020-07" db="EMBL/GenBank/DDBJ databases">
        <title>Huge and variable diversity of episymbiotic CPR bacteria and DPANN archaea in groundwater ecosystems.</title>
        <authorList>
            <person name="He C.Y."/>
            <person name="Keren R."/>
            <person name="Whittaker M."/>
            <person name="Farag I.F."/>
            <person name="Doudna J."/>
            <person name="Cate J.H.D."/>
            <person name="Banfield J.F."/>
        </authorList>
    </citation>
    <scope>NUCLEOTIDE SEQUENCE</scope>
    <source>
        <strain evidence="2">NC_groundwater_1664_Pr3_B-0.1um_52_9</strain>
    </source>
</reference>
<keyword evidence="1" id="KW-0472">Membrane</keyword>
<evidence type="ECO:0000256" key="1">
    <source>
        <dbReference type="SAM" id="Phobius"/>
    </source>
</evidence>
<keyword evidence="1" id="KW-0812">Transmembrane</keyword>
<name>A0A9D6V607_9BACT</name>
<gene>
    <name evidence="2" type="ORF">HY912_17860</name>
</gene>
<proteinExistence type="predicted"/>
<evidence type="ECO:0000313" key="3">
    <source>
        <dbReference type="Proteomes" id="UP000807825"/>
    </source>
</evidence>
<accession>A0A9D6V607</accession>
<feature type="transmembrane region" description="Helical" evidence="1">
    <location>
        <begin position="21"/>
        <end position="41"/>
    </location>
</feature>
<dbReference type="EMBL" id="JACRDE010000467">
    <property type="protein sequence ID" value="MBI5251358.1"/>
    <property type="molecule type" value="Genomic_DNA"/>
</dbReference>
<evidence type="ECO:0000313" key="2">
    <source>
        <dbReference type="EMBL" id="MBI5251358.1"/>
    </source>
</evidence>
<protein>
    <submittedName>
        <fullName evidence="2">Uncharacterized protein</fullName>
    </submittedName>
</protein>